<proteinExistence type="predicted"/>
<feature type="region of interest" description="Disordered" evidence="1">
    <location>
        <begin position="206"/>
        <end position="225"/>
    </location>
</feature>
<name>A0AA35KXF4_9SAUR</name>
<evidence type="ECO:0000313" key="3">
    <source>
        <dbReference type="Proteomes" id="UP001178461"/>
    </source>
</evidence>
<dbReference type="PANTHER" id="PTHR46114">
    <property type="entry name" value="APPLE DOMAIN-CONTAINING PROTEIN"/>
    <property type="match status" value="1"/>
</dbReference>
<gene>
    <name evidence="2" type="ORF">PODLI_1B033835</name>
</gene>
<organism evidence="2 3">
    <name type="scientific">Podarcis lilfordi</name>
    <name type="common">Lilford's wall lizard</name>
    <dbReference type="NCBI Taxonomy" id="74358"/>
    <lineage>
        <taxon>Eukaryota</taxon>
        <taxon>Metazoa</taxon>
        <taxon>Chordata</taxon>
        <taxon>Craniata</taxon>
        <taxon>Vertebrata</taxon>
        <taxon>Euteleostomi</taxon>
        <taxon>Lepidosauria</taxon>
        <taxon>Squamata</taxon>
        <taxon>Bifurcata</taxon>
        <taxon>Unidentata</taxon>
        <taxon>Episquamata</taxon>
        <taxon>Laterata</taxon>
        <taxon>Lacertibaenia</taxon>
        <taxon>Lacertidae</taxon>
        <taxon>Podarcis</taxon>
    </lineage>
</organism>
<dbReference type="EMBL" id="OX395135">
    <property type="protein sequence ID" value="CAI5785163.1"/>
    <property type="molecule type" value="Genomic_DNA"/>
</dbReference>
<dbReference type="AlphaFoldDB" id="A0AA35KXF4"/>
<dbReference type="Proteomes" id="UP001178461">
    <property type="component" value="Chromosome 10"/>
</dbReference>
<evidence type="ECO:0000313" key="2">
    <source>
        <dbReference type="EMBL" id="CAI5785163.1"/>
    </source>
</evidence>
<keyword evidence="3" id="KW-1185">Reference proteome</keyword>
<reference evidence="2" key="1">
    <citation type="submission" date="2022-12" db="EMBL/GenBank/DDBJ databases">
        <authorList>
            <person name="Alioto T."/>
            <person name="Alioto T."/>
            <person name="Gomez Garrido J."/>
        </authorList>
    </citation>
    <scope>NUCLEOTIDE SEQUENCE</scope>
</reference>
<dbReference type="PANTHER" id="PTHR46114:SF1">
    <property type="entry name" value="ZAD DOMAIN-CONTAINING PROTEIN"/>
    <property type="match status" value="1"/>
</dbReference>
<protein>
    <submittedName>
        <fullName evidence="2">Uncharacterized protein</fullName>
    </submittedName>
</protein>
<evidence type="ECO:0000256" key="1">
    <source>
        <dbReference type="SAM" id="MobiDB-lite"/>
    </source>
</evidence>
<feature type="compositionally biased region" description="Basic and acidic residues" evidence="1">
    <location>
        <begin position="206"/>
        <end position="216"/>
    </location>
</feature>
<accession>A0AA35KXF4</accession>
<sequence>MTSARRSCRNKPDVFCYICGEYTIAPNRKPVTSFIRRAYHSYFGIKFGDQDKAWAPHMVCKACTETLRGWTNGKRSLNFGIPMVWREPTNHVTDCYFCAVDVTGINRKNRNSLKYPDLQSASRPVAHCDEIPVPIFGELPDISDEDASSVEGHEEEVVLEDDAPHPFSQKELNDLVRDLSLSKDSAELLASRLKEKNLLSDRETLKRDLPAAEHSRSSKKLKFKP</sequence>